<organism evidence="1 2">
    <name type="scientific">Pleurodeles waltl</name>
    <name type="common">Iberian ribbed newt</name>
    <dbReference type="NCBI Taxonomy" id="8319"/>
    <lineage>
        <taxon>Eukaryota</taxon>
        <taxon>Metazoa</taxon>
        <taxon>Chordata</taxon>
        <taxon>Craniata</taxon>
        <taxon>Vertebrata</taxon>
        <taxon>Euteleostomi</taxon>
        <taxon>Amphibia</taxon>
        <taxon>Batrachia</taxon>
        <taxon>Caudata</taxon>
        <taxon>Salamandroidea</taxon>
        <taxon>Salamandridae</taxon>
        <taxon>Pleurodelinae</taxon>
        <taxon>Pleurodeles</taxon>
    </lineage>
</organism>
<dbReference type="AlphaFoldDB" id="A0AAV7NF61"/>
<accession>A0AAV7NF61</accession>
<protein>
    <submittedName>
        <fullName evidence="1">Uncharacterized protein</fullName>
    </submittedName>
</protein>
<evidence type="ECO:0000313" key="1">
    <source>
        <dbReference type="EMBL" id="KAJ1114616.1"/>
    </source>
</evidence>
<reference evidence="1" key="1">
    <citation type="journal article" date="2022" name="bioRxiv">
        <title>Sequencing and chromosome-scale assembly of the giantPleurodeles waltlgenome.</title>
        <authorList>
            <person name="Brown T."/>
            <person name="Elewa A."/>
            <person name="Iarovenko S."/>
            <person name="Subramanian E."/>
            <person name="Araus A.J."/>
            <person name="Petzold A."/>
            <person name="Susuki M."/>
            <person name="Suzuki K.-i.T."/>
            <person name="Hayashi T."/>
            <person name="Toyoda A."/>
            <person name="Oliveira C."/>
            <person name="Osipova E."/>
            <person name="Leigh N.D."/>
            <person name="Simon A."/>
            <person name="Yun M.H."/>
        </authorList>
    </citation>
    <scope>NUCLEOTIDE SEQUENCE</scope>
    <source>
        <strain evidence="1">20211129_DDA</strain>
        <tissue evidence="1">Liver</tissue>
    </source>
</reference>
<dbReference type="EMBL" id="JANPWB010000012">
    <property type="protein sequence ID" value="KAJ1114616.1"/>
    <property type="molecule type" value="Genomic_DNA"/>
</dbReference>
<name>A0AAV7NF61_PLEWA</name>
<keyword evidence="2" id="KW-1185">Reference proteome</keyword>
<sequence length="72" mass="8101">MGERRTPNVNPSSYPAFERALPVISNCLFSTYVRLSPIIGVTLPFVLRATYLICSLRPLSFSGLSSEYRFMP</sequence>
<evidence type="ECO:0000313" key="2">
    <source>
        <dbReference type="Proteomes" id="UP001066276"/>
    </source>
</evidence>
<comment type="caution">
    <text evidence="1">The sequence shown here is derived from an EMBL/GenBank/DDBJ whole genome shotgun (WGS) entry which is preliminary data.</text>
</comment>
<gene>
    <name evidence="1" type="ORF">NDU88_002851</name>
</gene>
<dbReference type="Proteomes" id="UP001066276">
    <property type="component" value="Chromosome 8"/>
</dbReference>
<proteinExistence type="predicted"/>